<dbReference type="Pfam" id="PF00293">
    <property type="entry name" value="NUDIX"/>
    <property type="match status" value="1"/>
</dbReference>
<comment type="catalytic activity">
    <reaction evidence="23">
        <text>N(6)-methyl-dATP + H2O = N(6)-methyl-dAMP + diphosphate + H(+)</text>
        <dbReference type="Rhea" id="RHEA:67604"/>
        <dbReference type="ChEBI" id="CHEBI:15377"/>
        <dbReference type="ChEBI" id="CHEBI:15378"/>
        <dbReference type="ChEBI" id="CHEBI:33019"/>
        <dbReference type="ChEBI" id="CHEBI:169976"/>
        <dbReference type="ChEBI" id="CHEBI:172872"/>
    </reaction>
    <physiologicalReaction direction="left-to-right" evidence="23">
        <dbReference type="Rhea" id="RHEA:67605"/>
    </physiologicalReaction>
</comment>
<dbReference type="GO" id="GO:0008828">
    <property type="term" value="F:dATP diphosphatase activity"/>
    <property type="evidence" value="ECO:0007669"/>
    <property type="project" value="UniProtKB-EC"/>
</dbReference>
<evidence type="ECO:0000256" key="11">
    <source>
        <dbReference type="ARBA" id="ARBA00024459"/>
    </source>
</evidence>
<dbReference type="GO" id="GO:0046872">
    <property type="term" value="F:metal ion binding"/>
    <property type="evidence" value="ECO:0007669"/>
    <property type="project" value="UniProtKB-KW"/>
</dbReference>
<comment type="catalytic activity">
    <reaction evidence="21">
        <text>N(6)-methyl-ATP + H2O = N(6)-methyl-AMP + diphosphate + H(+)</text>
        <dbReference type="Rhea" id="RHEA:67608"/>
        <dbReference type="ChEBI" id="CHEBI:15377"/>
        <dbReference type="ChEBI" id="CHEBI:15378"/>
        <dbReference type="ChEBI" id="CHEBI:33019"/>
        <dbReference type="ChEBI" id="CHEBI:144842"/>
        <dbReference type="ChEBI" id="CHEBI:172873"/>
    </reaction>
    <physiologicalReaction direction="left-to-right" evidence="21">
        <dbReference type="Rhea" id="RHEA:67609"/>
    </physiologicalReaction>
</comment>
<evidence type="ECO:0000256" key="1">
    <source>
        <dbReference type="ARBA" id="ARBA00001946"/>
    </source>
</evidence>
<dbReference type="InterPro" id="IPR020476">
    <property type="entry name" value="Nudix_hydrolase"/>
</dbReference>
<evidence type="ECO:0000259" key="26">
    <source>
        <dbReference type="PROSITE" id="PS51462"/>
    </source>
</evidence>
<evidence type="ECO:0000256" key="13">
    <source>
        <dbReference type="ARBA" id="ARBA00024596"/>
    </source>
</evidence>
<accession>A0A1F6VMG4</accession>
<dbReference type="PROSITE" id="PS51462">
    <property type="entry name" value="NUDIX"/>
    <property type="match status" value="1"/>
</dbReference>
<dbReference type="GO" id="GO:0042262">
    <property type="term" value="P:DNA protection"/>
    <property type="evidence" value="ECO:0007669"/>
    <property type="project" value="InterPro"/>
</dbReference>
<evidence type="ECO:0000256" key="25">
    <source>
        <dbReference type="RuleBase" id="RU003476"/>
    </source>
</evidence>
<evidence type="ECO:0000256" key="23">
    <source>
        <dbReference type="ARBA" id="ARBA00049032"/>
    </source>
</evidence>
<protein>
    <recommendedName>
        <fullName evidence="15">Oxidized purine nucleoside triphosphate hydrolase</fullName>
        <ecNumber evidence="14">3.6.1.56</ecNumber>
    </recommendedName>
    <alternativeName>
        <fullName evidence="19">2-hydroxy-dATP diphosphatase</fullName>
    </alternativeName>
    <alternativeName>
        <fullName evidence="18">7,8-dihydro-8-oxoguanine triphosphatase</fullName>
    </alternativeName>
    <alternativeName>
        <fullName evidence="17">8-oxo-dGTPase</fullName>
    </alternativeName>
    <alternativeName>
        <fullName evidence="20">Methylated purine nucleoside triphosphate hydrolase</fullName>
    </alternativeName>
    <alternativeName>
        <fullName evidence="16">Nucleoside diphosphate-linked moiety X motif 1</fullName>
    </alternativeName>
</protein>
<dbReference type="EMBL" id="MFTY01000025">
    <property type="protein sequence ID" value="OGI70887.1"/>
    <property type="molecule type" value="Genomic_DNA"/>
</dbReference>
<evidence type="ECO:0000256" key="18">
    <source>
        <dbReference type="ARBA" id="ARBA00030682"/>
    </source>
</evidence>
<evidence type="ECO:0000256" key="12">
    <source>
        <dbReference type="ARBA" id="ARBA00024486"/>
    </source>
</evidence>
<dbReference type="InterPro" id="IPR000086">
    <property type="entry name" value="NUDIX_hydrolase_dom"/>
</dbReference>
<dbReference type="CDD" id="cd03427">
    <property type="entry name" value="NUDIX_MTH1_Nudt1"/>
    <property type="match status" value="1"/>
</dbReference>
<dbReference type="PRINTS" id="PR00502">
    <property type="entry name" value="NUDIXFAMILY"/>
</dbReference>
<keyword evidence="6" id="KW-0479">Metal-binding</keyword>
<evidence type="ECO:0000256" key="16">
    <source>
        <dbReference type="ARBA" id="ARBA00029673"/>
    </source>
</evidence>
<organism evidence="27 28">
    <name type="scientific">Candidatus Nomurabacteria bacterium RIFCSPHIGHO2_02_FULL_35_13</name>
    <dbReference type="NCBI Taxonomy" id="1801748"/>
    <lineage>
        <taxon>Bacteria</taxon>
        <taxon>Candidatus Nomuraibacteriota</taxon>
    </lineage>
</organism>
<evidence type="ECO:0000256" key="10">
    <source>
        <dbReference type="ARBA" id="ARBA00024448"/>
    </source>
</evidence>
<dbReference type="InterPro" id="IPR015797">
    <property type="entry name" value="NUDIX_hydrolase-like_dom_sf"/>
</dbReference>
<comment type="subcellular location">
    <subcellularLocation>
        <location evidence="2">Cytoplasm</location>
    </subcellularLocation>
</comment>
<dbReference type="InterPro" id="IPR003563">
    <property type="entry name" value="8ODP"/>
</dbReference>
<evidence type="ECO:0000313" key="28">
    <source>
        <dbReference type="Proteomes" id="UP000177112"/>
    </source>
</evidence>
<keyword evidence="5" id="KW-0963">Cytoplasm</keyword>
<comment type="catalytic activity">
    <reaction evidence="11">
        <text>2-oxo-dATP + H2O = 2-oxo-dAMP + diphosphate + H(+)</text>
        <dbReference type="Rhea" id="RHEA:31583"/>
        <dbReference type="ChEBI" id="CHEBI:15377"/>
        <dbReference type="ChEBI" id="CHEBI:15378"/>
        <dbReference type="ChEBI" id="CHEBI:33019"/>
        <dbReference type="ChEBI" id="CHEBI:63212"/>
        <dbReference type="ChEBI" id="CHEBI:77897"/>
        <dbReference type="EC" id="3.6.1.56"/>
    </reaction>
    <physiologicalReaction direction="left-to-right" evidence="11">
        <dbReference type="Rhea" id="RHEA:31584"/>
    </physiologicalReaction>
</comment>
<keyword evidence="7 25" id="KW-0378">Hydrolase</keyword>
<evidence type="ECO:0000256" key="6">
    <source>
        <dbReference type="ARBA" id="ARBA00022723"/>
    </source>
</evidence>
<evidence type="ECO:0000256" key="24">
    <source>
        <dbReference type="ARBA" id="ARBA00053094"/>
    </source>
</evidence>
<comment type="catalytic activity">
    <reaction evidence="22">
        <text>O(6)-methyl-dGTP + H2O = O(6)-methyl-dGMP + diphosphate + H(+)</text>
        <dbReference type="Rhea" id="RHEA:67600"/>
        <dbReference type="ChEBI" id="CHEBI:15377"/>
        <dbReference type="ChEBI" id="CHEBI:15378"/>
        <dbReference type="ChEBI" id="CHEBI:33019"/>
        <dbReference type="ChEBI" id="CHEBI:169974"/>
        <dbReference type="ChEBI" id="CHEBI:169975"/>
    </reaction>
    <physiologicalReaction direction="left-to-right" evidence="22">
        <dbReference type="Rhea" id="RHEA:67601"/>
    </physiologicalReaction>
</comment>
<evidence type="ECO:0000256" key="22">
    <source>
        <dbReference type="ARBA" id="ARBA00048894"/>
    </source>
</evidence>
<dbReference type="PANTHER" id="PTHR43758:SF2">
    <property type="entry name" value="OXIDIZED PURINE NUCLEOSIDE TRIPHOSPHATE HYDROLASE"/>
    <property type="match status" value="1"/>
</dbReference>
<sequence>MKRIITNLCIIHQHPRVLLGMKKRRFGVGKWNGYGGKVQEGESIEEALHREVQEEGGIKIKNPKKLGIIEFEFPHEDFMIENHIYKAKEFVGEPTETEEMRPAWFNVEEMPFAEMWADDPYWIRMFLDDKKFKGKFVFGENEEILSYQLEEVEEI</sequence>
<dbReference type="AlphaFoldDB" id="A0A1F6VMG4"/>
<dbReference type="Proteomes" id="UP000177112">
    <property type="component" value="Unassembled WGS sequence"/>
</dbReference>
<evidence type="ECO:0000256" key="15">
    <source>
        <dbReference type="ARBA" id="ARBA00026218"/>
    </source>
</evidence>
<evidence type="ECO:0000256" key="4">
    <source>
        <dbReference type="ARBA" id="ARBA00011245"/>
    </source>
</evidence>
<evidence type="ECO:0000256" key="5">
    <source>
        <dbReference type="ARBA" id="ARBA00022490"/>
    </source>
</evidence>
<dbReference type="Gene3D" id="3.90.79.10">
    <property type="entry name" value="Nucleoside Triphosphate Pyrophosphohydrolase"/>
    <property type="match status" value="1"/>
</dbReference>
<dbReference type="PRINTS" id="PR01403">
    <property type="entry name" value="8OXTPHPHTASE"/>
</dbReference>
<dbReference type="InterPro" id="IPR020084">
    <property type="entry name" value="NUDIX_hydrolase_CS"/>
</dbReference>
<evidence type="ECO:0000256" key="7">
    <source>
        <dbReference type="ARBA" id="ARBA00022801"/>
    </source>
</evidence>
<comment type="function">
    <text evidence="24">Oxidized purine nucleoside triphosphate hydrolase which is a prominent sanitizer of the oxidized nucleotide pool. Catalyzes the hydrolysis of 2-oxo-dATP (2-hydroxy-dATP) into 2-oxo-dAMP. Also has a significant hydrolase activity toward 2-oxo-ATP, 8-oxo-dGTP and 8-oxo-dATP. Through the hydrolysis of oxidized purine nucleoside triphosphates, prevents their incorporation into DNA and the subsequent transversions A:T to C:G and G:C to T:A. Also catalyzes the hydrolysis of methylated purine nucleoside triphosphate preventing their integration into DNA. Through this antimutagenic activity protects cells from oxidative stress.</text>
</comment>
<feature type="domain" description="Nudix hydrolase" evidence="26">
    <location>
        <begin position="1"/>
        <end position="131"/>
    </location>
</feature>
<comment type="catalytic activity">
    <reaction evidence="13">
        <text>2-oxo-ATP + H2O = 2-oxo-AMP + diphosphate + H(+)</text>
        <dbReference type="Rhea" id="RHEA:67392"/>
        <dbReference type="ChEBI" id="CHEBI:15377"/>
        <dbReference type="ChEBI" id="CHEBI:15378"/>
        <dbReference type="ChEBI" id="CHEBI:33019"/>
        <dbReference type="ChEBI" id="CHEBI:71395"/>
        <dbReference type="ChEBI" id="CHEBI:172878"/>
    </reaction>
    <physiologicalReaction direction="left-to-right" evidence="13">
        <dbReference type="Rhea" id="RHEA:67393"/>
    </physiologicalReaction>
</comment>
<evidence type="ECO:0000256" key="14">
    <source>
        <dbReference type="ARBA" id="ARBA00026103"/>
    </source>
</evidence>
<comment type="cofactor">
    <cofactor evidence="1">
        <name>Mg(2+)</name>
        <dbReference type="ChEBI" id="CHEBI:18420"/>
    </cofactor>
</comment>
<dbReference type="STRING" id="1801748.A3B84_01310"/>
<comment type="subunit">
    <text evidence="4">Monomer.</text>
</comment>
<dbReference type="GO" id="GO:0008413">
    <property type="term" value="F:8-oxo-7,8-dihydroguanosine triphosphate pyrophosphatase activity"/>
    <property type="evidence" value="ECO:0007669"/>
    <property type="project" value="InterPro"/>
</dbReference>
<keyword evidence="9" id="KW-0694">RNA-binding</keyword>
<evidence type="ECO:0000256" key="20">
    <source>
        <dbReference type="ARBA" id="ARBA00032071"/>
    </source>
</evidence>
<evidence type="ECO:0000256" key="17">
    <source>
        <dbReference type="ARBA" id="ARBA00030634"/>
    </source>
</evidence>
<gene>
    <name evidence="27" type="ORF">A3B84_01310</name>
</gene>
<dbReference type="GO" id="GO:0003723">
    <property type="term" value="F:RNA binding"/>
    <property type="evidence" value="ECO:0007669"/>
    <property type="project" value="UniProtKB-KW"/>
</dbReference>
<evidence type="ECO:0000313" key="27">
    <source>
        <dbReference type="EMBL" id="OGI70887.1"/>
    </source>
</evidence>
<dbReference type="EC" id="3.6.1.56" evidence="14"/>
<evidence type="ECO:0000256" key="3">
    <source>
        <dbReference type="ARBA" id="ARBA00005582"/>
    </source>
</evidence>
<comment type="catalytic activity">
    <reaction evidence="12">
        <text>8-oxo-dGTP + H2O = 8-oxo-dGMP + diphosphate + H(+)</text>
        <dbReference type="Rhea" id="RHEA:31575"/>
        <dbReference type="ChEBI" id="CHEBI:15377"/>
        <dbReference type="ChEBI" id="CHEBI:15378"/>
        <dbReference type="ChEBI" id="CHEBI:33019"/>
        <dbReference type="ChEBI" id="CHEBI:63224"/>
        <dbReference type="ChEBI" id="CHEBI:77896"/>
    </reaction>
    <physiologicalReaction direction="left-to-right" evidence="12">
        <dbReference type="Rhea" id="RHEA:31576"/>
    </physiologicalReaction>
</comment>
<evidence type="ECO:0000256" key="8">
    <source>
        <dbReference type="ARBA" id="ARBA00022842"/>
    </source>
</evidence>
<reference evidence="27 28" key="1">
    <citation type="journal article" date="2016" name="Nat. Commun.">
        <title>Thousands of microbial genomes shed light on interconnected biogeochemical processes in an aquifer system.</title>
        <authorList>
            <person name="Anantharaman K."/>
            <person name="Brown C.T."/>
            <person name="Hug L.A."/>
            <person name="Sharon I."/>
            <person name="Castelle C.J."/>
            <person name="Probst A.J."/>
            <person name="Thomas B.C."/>
            <person name="Singh A."/>
            <person name="Wilkins M.J."/>
            <person name="Karaoz U."/>
            <person name="Brodie E.L."/>
            <person name="Williams K.H."/>
            <person name="Hubbard S.S."/>
            <person name="Banfield J.F."/>
        </authorList>
    </citation>
    <scope>NUCLEOTIDE SEQUENCE [LARGE SCALE GENOMIC DNA]</scope>
</reference>
<comment type="caution">
    <text evidence="27">The sequence shown here is derived from an EMBL/GenBank/DDBJ whole genome shotgun (WGS) entry which is preliminary data.</text>
</comment>
<keyword evidence="8" id="KW-0460">Magnesium</keyword>
<evidence type="ECO:0000256" key="2">
    <source>
        <dbReference type="ARBA" id="ARBA00004496"/>
    </source>
</evidence>
<dbReference type="GO" id="GO:0005737">
    <property type="term" value="C:cytoplasm"/>
    <property type="evidence" value="ECO:0007669"/>
    <property type="project" value="UniProtKB-SubCell"/>
</dbReference>
<comment type="similarity">
    <text evidence="3 25">Belongs to the Nudix hydrolase family.</text>
</comment>
<comment type="catalytic activity">
    <reaction evidence="10">
        <text>8-oxo-dATP + H2O = 8-oxo-dAMP + diphosphate + H(+)</text>
        <dbReference type="Rhea" id="RHEA:65396"/>
        <dbReference type="ChEBI" id="CHEBI:15377"/>
        <dbReference type="ChEBI" id="CHEBI:15378"/>
        <dbReference type="ChEBI" id="CHEBI:33019"/>
        <dbReference type="ChEBI" id="CHEBI:71361"/>
        <dbReference type="ChEBI" id="CHEBI:172871"/>
    </reaction>
    <physiologicalReaction direction="left-to-right" evidence="10">
        <dbReference type="Rhea" id="RHEA:65397"/>
    </physiologicalReaction>
</comment>
<evidence type="ECO:0000256" key="9">
    <source>
        <dbReference type="ARBA" id="ARBA00022884"/>
    </source>
</evidence>
<proteinExistence type="inferred from homology"/>
<dbReference type="PANTHER" id="PTHR43758">
    <property type="entry name" value="7,8-DIHYDRO-8-OXOGUANINE TRIPHOSPHATASE"/>
    <property type="match status" value="1"/>
</dbReference>
<evidence type="ECO:0000256" key="21">
    <source>
        <dbReference type="ARBA" id="ARBA00048002"/>
    </source>
</evidence>
<dbReference type="SUPFAM" id="SSF55811">
    <property type="entry name" value="Nudix"/>
    <property type="match status" value="1"/>
</dbReference>
<name>A0A1F6VMG4_9BACT</name>
<dbReference type="PROSITE" id="PS00893">
    <property type="entry name" value="NUDIX_BOX"/>
    <property type="match status" value="1"/>
</dbReference>
<evidence type="ECO:0000256" key="19">
    <source>
        <dbReference type="ARBA" id="ARBA00031927"/>
    </source>
</evidence>